<evidence type="ECO:0000313" key="6">
    <source>
        <dbReference type="Proteomes" id="UP000245119"/>
    </source>
</evidence>
<dbReference type="PANTHER" id="PTHR23104">
    <property type="entry name" value="MULTIPLE COAGULATION FACTOR DEFICIENCY PROTEIN 2 NEURAL STEM CELL DERIVED NEURONAL SURVIVAL PROTEIN"/>
    <property type="match status" value="1"/>
</dbReference>
<dbReference type="GO" id="GO:0005509">
    <property type="term" value="F:calcium ion binding"/>
    <property type="evidence" value="ECO:0007669"/>
    <property type="project" value="InterPro"/>
</dbReference>
<dbReference type="PROSITE" id="PS00018">
    <property type="entry name" value="EF_HAND_1"/>
    <property type="match status" value="1"/>
</dbReference>
<evidence type="ECO:0000256" key="3">
    <source>
        <dbReference type="ARBA" id="ARBA00022837"/>
    </source>
</evidence>
<keyword evidence="2" id="KW-0677">Repeat</keyword>
<dbReference type="SUPFAM" id="SSF47473">
    <property type="entry name" value="EF-hand"/>
    <property type="match status" value="1"/>
</dbReference>
<accession>A0A2T7NWB5</accession>
<evidence type="ECO:0000259" key="4">
    <source>
        <dbReference type="PROSITE" id="PS50222"/>
    </source>
</evidence>
<comment type="caution">
    <text evidence="5">The sequence shown here is derived from an EMBL/GenBank/DDBJ whole genome shotgun (WGS) entry which is preliminary data.</text>
</comment>
<sequence>MQQPPTSFHDPNVVGNQEHLREHLKNEININKDLSPEEMEFHYFRLHDSNNDTLLDGQEIMKALTHMMQPPELMPFEMQGKTAPDIAKLKKERYLQFMQGIVQVVDKVLETDDVDKDGYLTYPEYIVARRRDAKQMLKMQQEMLRQAEAYRQQQAELANKPKEALL</sequence>
<dbReference type="STRING" id="400727.A0A2T7NWB5"/>
<feature type="domain" description="EF-hand" evidence="4">
    <location>
        <begin position="35"/>
        <end position="70"/>
    </location>
</feature>
<gene>
    <name evidence="5" type="ORF">C0Q70_13110</name>
</gene>
<evidence type="ECO:0000256" key="2">
    <source>
        <dbReference type="ARBA" id="ARBA00022737"/>
    </source>
</evidence>
<dbReference type="Gene3D" id="1.10.238.10">
    <property type="entry name" value="EF-hand"/>
    <property type="match status" value="1"/>
</dbReference>
<dbReference type="Proteomes" id="UP000245119">
    <property type="component" value="Linkage Group LG8"/>
</dbReference>
<proteinExistence type="predicted"/>
<organism evidence="5 6">
    <name type="scientific">Pomacea canaliculata</name>
    <name type="common">Golden apple snail</name>
    <dbReference type="NCBI Taxonomy" id="400727"/>
    <lineage>
        <taxon>Eukaryota</taxon>
        <taxon>Metazoa</taxon>
        <taxon>Spiralia</taxon>
        <taxon>Lophotrochozoa</taxon>
        <taxon>Mollusca</taxon>
        <taxon>Gastropoda</taxon>
        <taxon>Caenogastropoda</taxon>
        <taxon>Architaenioglossa</taxon>
        <taxon>Ampullarioidea</taxon>
        <taxon>Ampullariidae</taxon>
        <taxon>Pomacea</taxon>
    </lineage>
</organism>
<keyword evidence="1" id="KW-0732">Signal</keyword>
<keyword evidence="3" id="KW-0106">Calcium</keyword>
<dbReference type="EMBL" id="PZQS01000008">
    <property type="protein sequence ID" value="PVD25454.1"/>
    <property type="molecule type" value="Genomic_DNA"/>
</dbReference>
<dbReference type="InterPro" id="IPR052110">
    <property type="entry name" value="MCFD2-like"/>
</dbReference>
<keyword evidence="6" id="KW-1185">Reference proteome</keyword>
<dbReference type="OrthoDB" id="289247at2759"/>
<dbReference type="InterPro" id="IPR018247">
    <property type="entry name" value="EF_Hand_1_Ca_BS"/>
</dbReference>
<protein>
    <recommendedName>
        <fullName evidence="4">EF-hand domain-containing protein</fullName>
    </recommendedName>
</protein>
<dbReference type="InterPro" id="IPR002048">
    <property type="entry name" value="EF_hand_dom"/>
</dbReference>
<reference evidence="5 6" key="1">
    <citation type="submission" date="2018-04" db="EMBL/GenBank/DDBJ databases">
        <title>The genome of golden apple snail Pomacea canaliculata provides insight into stress tolerance and invasive adaptation.</title>
        <authorList>
            <person name="Liu C."/>
            <person name="Liu B."/>
            <person name="Ren Y."/>
            <person name="Zhang Y."/>
            <person name="Wang H."/>
            <person name="Li S."/>
            <person name="Jiang F."/>
            <person name="Yin L."/>
            <person name="Zhang G."/>
            <person name="Qian W."/>
            <person name="Fan W."/>
        </authorList>
    </citation>
    <scope>NUCLEOTIDE SEQUENCE [LARGE SCALE GENOMIC DNA]</scope>
    <source>
        <strain evidence="5">SZHN2017</strain>
        <tissue evidence="5">Muscle</tissue>
    </source>
</reference>
<name>A0A2T7NWB5_POMCA</name>
<dbReference type="PROSITE" id="PS50222">
    <property type="entry name" value="EF_HAND_2"/>
    <property type="match status" value="1"/>
</dbReference>
<dbReference type="InterPro" id="IPR011992">
    <property type="entry name" value="EF-hand-dom_pair"/>
</dbReference>
<evidence type="ECO:0000256" key="1">
    <source>
        <dbReference type="ARBA" id="ARBA00022729"/>
    </source>
</evidence>
<evidence type="ECO:0000313" key="5">
    <source>
        <dbReference type="EMBL" id="PVD25454.1"/>
    </source>
</evidence>
<dbReference type="PANTHER" id="PTHR23104:SF1">
    <property type="entry name" value="EF-HAND DOMAIN-CONTAINING PROTEIN"/>
    <property type="match status" value="1"/>
</dbReference>
<dbReference type="AlphaFoldDB" id="A0A2T7NWB5"/>